<proteinExistence type="predicted"/>
<protein>
    <submittedName>
        <fullName evidence="1">Uncharacterized protein</fullName>
    </submittedName>
</protein>
<keyword evidence="2" id="KW-1185">Reference proteome</keyword>
<evidence type="ECO:0000313" key="2">
    <source>
        <dbReference type="Proteomes" id="UP000276133"/>
    </source>
</evidence>
<sequence length="102" mass="11856">MNLTFIINRFCCSLELWHSFISCVIGEKVRLKIIIDIFSINLKINSKKKNHNGPFKKYLSLQECLNEINSGLIEEMTLESYHIPYYINTIARSVSSVKKTNN</sequence>
<dbReference type="Proteomes" id="UP000276133">
    <property type="component" value="Unassembled WGS sequence"/>
</dbReference>
<organism evidence="1 2">
    <name type="scientific">Brachionus plicatilis</name>
    <name type="common">Marine rotifer</name>
    <name type="synonym">Brachionus muelleri</name>
    <dbReference type="NCBI Taxonomy" id="10195"/>
    <lineage>
        <taxon>Eukaryota</taxon>
        <taxon>Metazoa</taxon>
        <taxon>Spiralia</taxon>
        <taxon>Gnathifera</taxon>
        <taxon>Rotifera</taxon>
        <taxon>Eurotatoria</taxon>
        <taxon>Monogononta</taxon>
        <taxon>Pseudotrocha</taxon>
        <taxon>Ploima</taxon>
        <taxon>Brachionidae</taxon>
        <taxon>Brachionus</taxon>
    </lineage>
</organism>
<dbReference type="EMBL" id="REGN01000883">
    <property type="protein sequence ID" value="RNA38373.1"/>
    <property type="molecule type" value="Genomic_DNA"/>
</dbReference>
<gene>
    <name evidence="1" type="ORF">BpHYR1_036454</name>
</gene>
<accession>A0A3M7SRE6</accession>
<name>A0A3M7SRE6_BRAPC</name>
<comment type="caution">
    <text evidence="1">The sequence shown here is derived from an EMBL/GenBank/DDBJ whole genome shotgun (WGS) entry which is preliminary data.</text>
</comment>
<reference evidence="1 2" key="1">
    <citation type="journal article" date="2018" name="Sci. Rep.">
        <title>Genomic signatures of local adaptation to the degree of environmental predictability in rotifers.</title>
        <authorList>
            <person name="Franch-Gras L."/>
            <person name="Hahn C."/>
            <person name="Garcia-Roger E.M."/>
            <person name="Carmona M.J."/>
            <person name="Serra M."/>
            <person name="Gomez A."/>
        </authorList>
    </citation>
    <scope>NUCLEOTIDE SEQUENCE [LARGE SCALE GENOMIC DNA]</scope>
    <source>
        <strain evidence="1">HYR1</strain>
    </source>
</reference>
<dbReference type="AlphaFoldDB" id="A0A3M7SRE6"/>
<evidence type="ECO:0000313" key="1">
    <source>
        <dbReference type="EMBL" id="RNA38373.1"/>
    </source>
</evidence>